<dbReference type="GO" id="GO:0003677">
    <property type="term" value="F:DNA binding"/>
    <property type="evidence" value="ECO:0007669"/>
    <property type="project" value="UniProtKB-KW"/>
</dbReference>
<evidence type="ECO:0000256" key="3">
    <source>
        <dbReference type="ARBA" id="ARBA00023163"/>
    </source>
</evidence>
<feature type="domain" description="HTH iclR-type" evidence="4">
    <location>
        <begin position="21"/>
        <end position="81"/>
    </location>
</feature>
<dbReference type="Gene3D" id="3.30.450.40">
    <property type="match status" value="1"/>
</dbReference>
<keyword evidence="3" id="KW-0804">Transcription</keyword>
<dbReference type="SMART" id="SM00346">
    <property type="entry name" value="HTH_ICLR"/>
    <property type="match status" value="1"/>
</dbReference>
<evidence type="ECO:0000259" key="4">
    <source>
        <dbReference type="PROSITE" id="PS51077"/>
    </source>
</evidence>
<protein>
    <submittedName>
        <fullName evidence="6">IclR family transcriptional regulator</fullName>
    </submittedName>
</protein>
<dbReference type="InterPro" id="IPR036390">
    <property type="entry name" value="WH_DNA-bd_sf"/>
</dbReference>
<dbReference type="OrthoDB" id="9807558at2"/>
<dbReference type="InterPro" id="IPR012794">
    <property type="entry name" value="PcaR_PcaU"/>
</dbReference>
<dbReference type="GO" id="GO:0046278">
    <property type="term" value="P:3,4-dihydroxybenzoate metabolic process"/>
    <property type="evidence" value="ECO:0007669"/>
    <property type="project" value="InterPro"/>
</dbReference>
<reference evidence="6 7" key="1">
    <citation type="journal article" date="2015" name="Int. J. Syst. Evol. Microbiol.">
        <title>Sphingomonas hengshuiensis sp. nov., isolated from lake wetland.</title>
        <authorList>
            <person name="Wei S."/>
            <person name="Wang T."/>
            <person name="Liu H."/>
            <person name="Zhang C."/>
            <person name="Guo J."/>
            <person name="Wang Q."/>
            <person name="Liang K."/>
            <person name="Zhang Z."/>
        </authorList>
    </citation>
    <scope>NUCLEOTIDE SEQUENCE [LARGE SCALE GENOMIC DNA]</scope>
    <source>
        <strain evidence="6 7">WHSC-8</strain>
    </source>
</reference>
<organism evidence="6 7">
    <name type="scientific">Sphingomonas hengshuiensis</name>
    <dbReference type="NCBI Taxonomy" id="1609977"/>
    <lineage>
        <taxon>Bacteria</taxon>
        <taxon>Pseudomonadati</taxon>
        <taxon>Pseudomonadota</taxon>
        <taxon>Alphaproteobacteria</taxon>
        <taxon>Sphingomonadales</taxon>
        <taxon>Sphingomonadaceae</taxon>
        <taxon>Sphingomonas</taxon>
    </lineage>
</organism>
<dbReference type="Pfam" id="PF09339">
    <property type="entry name" value="HTH_IclR"/>
    <property type="match status" value="1"/>
</dbReference>
<keyword evidence="2" id="KW-0238">DNA-binding</keyword>
<dbReference type="SUPFAM" id="SSF55781">
    <property type="entry name" value="GAF domain-like"/>
    <property type="match status" value="1"/>
</dbReference>
<dbReference type="GO" id="GO:0045892">
    <property type="term" value="P:negative regulation of DNA-templated transcription"/>
    <property type="evidence" value="ECO:0007669"/>
    <property type="project" value="TreeGrafter"/>
</dbReference>
<dbReference type="AlphaFoldDB" id="A0A7U5BFE1"/>
<dbReference type="KEGG" id="sphi:TS85_04185"/>
<gene>
    <name evidence="6" type="ORF">TS85_04185</name>
</gene>
<evidence type="ECO:0000313" key="6">
    <source>
        <dbReference type="EMBL" id="AJP74246.1"/>
    </source>
</evidence>
<keyword evidence="7" id="KW-1185">Reference proteome</keyword>
<evidence type="ECO:0000256" key="2">
    <source>
        <dbReference type="ARBA" id="ARBA00023125"/>
    </source>
</evidence>
<proteinExistence type="predicted"/>
<dbReference type="EMBL" id="CP010836">
    <property type="protein sequence ID" value="AJP74246.1"/>
    <property type="molecule type" value="Genomic_DNA"/>
</dbReference>
<dbReference type="PROSITE" id="PS51077">
    <property type="entry name" value="HTH_ICLR"/>
    <property type="match status" value="1"/>
</dbReference>
<evidence type="ECO:0000256" key="1">
    <source>
        <dbReference type="ARBA" id="ARBA00023015"/>
    </source>
</evidence>
<evidence type="ECO:0000259" key="5">
    <source>
        <dbReference type="PROSITE" id="PS51078"/>
    </source>
</evidence>
<dbReference type="PANTHER" id="PTHR30136:SF34">
    <property type="entry name" value="TRANSCRIPTIONAL REGULATOR"/>
    <property type="match status" value="1"/>
</dbReference>
<dbReference type="NCBIfam" id="TIGR02431">
    <property type="entry name" value="pcaR_pcaU"/>
    <property type="match status" value="1"/>
</dbReference>
<reference evidence="6 7" key="2">
    <citation type="submission" date="2015-02" db="EMBL/GenBank/DDBJ databases">
        <title>The complete genome of Sphingomonas hengshuiensis sp. WHSC-8 isolated from soil of Hengshui Lake.</title>
        <authorList>
            <person name="Wei S."/>
            <person name="Guo J."/>
            <person name="Su C."/>
            <person name="Wu R."/>
            <person name="Zhang Z."/>
            <person name="Liang K."/>
            <person name="Li H."/>
            <person name="Wang T."/>
            <person name="Liu H."/>
            <person name="Zhang C."/>
            <person name="Li Z."/>
            <person name="Wang Q."/>
            <person name="Meng J."/>
        </authorList>
    </citation>
    <scope>NUCLEOTIDE SEQUENCE [LARGE SCALE GENOMIC DNA]</scope>
    <source>
        <strain evidence="6 7">WHSC-8</strain>
    </source>
</reference>
<evidence type="ECO:0000313" key="7">
    <source>
        <dbReference type="Proteomes" id="UP000032300"/>
    </source>
</evidence>
<dbReference type="InterPro" id="IPR029016">
    <property type="entry name" value="GAF-like_dom_sf"/>
</dbReference>
<sequence length="266" mass="29518">MERDGVESDGHEPDDSDRDYVASLARGLDVICAFTRFTPRMTLSEVAKSVNMSRATTRRLLLTLVREGYAEKNDRLFSLRPKVLQLGYSALSSVGILDVVQPIMNELTQRTQESIFTAVLTGDDVTYLARSTPDRVMAVSINIGNRLPAYAASTGRVLLAGESDEALERYLDRVDLTHHTARTVTSKAKLREAILETRRCGYSLVDEELELGVRSLSVPIRDARQRVIAALNACCPSVRFTVKDMEQQLVPELLKAASRINQGFLG</sequence>
<dbReference type="Proteomes" id="UP000032300">
    <property type="component" value="Chromosome"/>
</dbReference>
<name>A0A7U5BFE1_9SPHN</name>
<feature type="domain" description="IclR-ED" evidence="5">
    <location>
        <begin position="82"/>
        <end position="266"/>
    </location>
</feature>
<dbReference type="PROSITE" id="PS51078">
    <property type="entry name" value="ICLR_ED"/>
    <property type="match status" value="1"/>
</dbReference>
<dbReference type="GO" id="GO:0045893">
    <property type="term" value="P:positive regulation of DNA-templated transcription"/>
    <property type="evidence" value="ECO:0007669"/>
    <property type="project" value="InterPro"/>
</dbReference>
<dbReference type="Pfam" id="PF01614">
    <property type="entry name" value="IclR_C"/>
    <property type="match status" value="1"/>
</dbReference>
<dbReference type="SUPFAM" id="SSF46785">
    <property type="entry name" value="Winged helix' DNA-binding domain"/>
    <property type="match status" value="1"/>
</dbReference>
<dbReference type="InterPro" id="IPR005471">
    <property type="entry name" value="Tscrpt_reg_IclR_N"/>
</dbReference>
<dbReference type="InterPro" id="IPR014757">
    <property type="entry name" value="Tscrpt_reg_IclR_C"/>
</dbReference>
<dbReference type="Gene3D" id="1.10.10.10">
    <property type="entry name" value="Winged helix-like DNA-binding domain superfamily/Winged helix DNA-binding domain"/>
    <property type="match status" value="1"/>
</dbReference>
<keyword evidence="1" id="KW-0805">Transcription regulation</keyword>
<dbReference type="PANTHER" id="PTHR30136">
    <property type="entry name" value="HELIX-TURN-HELIX TRANSCRIPTIONAL REGULATOR, ICLR FAMILY"/>
    <property type="match status" value="1"/>
</dbReference>
<dbReference type="InterPro" id="IPR050707">
    <property type="entry name" value="HTH_MetabolicPath_Reg"/>
</dbReference>
<dbReference type="GO" id="GO:0003700">
    <property type="term" value="F:DNA-binding transcription factor activity"/>
    <property type="evidence" value="ECO:0007669"/>
    <property type="project" value="TreeGrafter"/>
</dbReference>
<accession>A0A7U5BFE1</accession>
<dbReference type="InterPro" id="IPR036388">
    <property type="entry name" value="WH-like_DNA-bd_sf"/>
</dbReference>